<proteinExistence type="inferred from homology"/>
<dbReference type="Pfam" id="PF02894">
    <property type="entry name" value="GFO_IDH_MocA_C"/>
    <property type="match status" value="1"/>
</dbReference>
<dbReference type="InterPro" id="IPR051450">
    <property type="entry name" value="Gfo/Idh/MocA_Oxidoreductases"/>
</dbReference>
<evidence type="ECO:0000313" key="5">
    <source>
        <dbReference type="Proteomes" id="UP000770161"/>
    </source>
</evidence>
<protein>
    <submittedName>
        <fullName evidence="4">Gfo/Idh/MocA family oxidoreductase</fullName>
    </submittedName>
</protein>
<evidence type="ECO:0000259" key="2">
    <source>
        <dbReference type="Pfam" id="PF01408"/>
    </source>
</evidence>
<evidence type="ECO:0000313" key="4">
    <source>
        <dbReference type="EMBL" id="MBU6114391.1"/>
    </source>
</evidence>
<dbReference type="Pfam" id="PF01408">
    <property type="entry name" value="GFO_IDH_MocA"/>
    <property type="match status" value="1"/>
</dbReference>
<evidence type="ECO:0000259" key="3">
    <source>
        <dbReference type="Pfam" id="PF02894"/>
    </source>
</evidence>
<evidence type="ECO:0000256" key="1">
    <source>
        <dbReference type="ARBA" id="ARBA00010928"/>
    </source>
</evidence>
<dbReference type="Proteomes" id="UP000770161">
    <property type="component" value="Unassembled WGS sequence"/>
</dbReference>
<dbReference type="EMBL" id="JAHLZN010000023">
    <property type="protein sequence ID" value="MBU6114391.1"/>
    <property type="molecule type" value="Genomic_DNA"/>
</dbReference>
<sequence length="374" mass="42779">MKQINYGVIGAGYFGKELARIITKLDNAKVVSVYDVDKKNSKSLAEEINCEFDIDLEKICRRSDIDVVIIASPNTYHKESAILAAKHKKHIFCEKPIALNYKDCYEMIEEAKKNNVFFMAGHVMNFMDGVREVKQIINRGEIGEVLFCHAERNGWEEPQEEVSWKKKRNISGGHLYHHIHELDFIQFIMGPAVQATMVGGNVAHNGEKFGDEDDMLLITLEFKENKYATLQYGSAFRWSDHFVKIQGTEGAILIDLQDVKVVLRKNNEDKQFLLHRNKEEDEDRTNIYKGSKDDGAIMYGNPEKKPPLWLQGIMQREMNYLHELLNGMEASEEFKPLVDGTAAMSSIATADALTKSKEENKKVKIEEVVNNDNR</sequence>
<accession>A0ABS6GZ05</accession>
<dbReference type="InterPro" id="IPR000683">
    <property type="entry name" value="Gfo/Idh/MocA-like_OxRdtase_N"/>
</dbReference>
<dbReference type="PANTHER" id="PTHR43377:SF1">
    <property type="entry name" value="BILIVERDIN REDUCTASE A"/>
    <property type="match status" value="1"/>
</dbReference>
<name>A0ABS6GZ05_MAMLE</name>
<organism evidence="4 5">
    <name type="scientific">Mammaliicoccus lentus</name>
    <name type="common">Staphylococcus lentus</name>
    <dbReference type="NCBI Taxonomy" id="42858"/>
    <lineage>
        <taxon>Bacteria</taxon>
        <taxon>Bacillati</taxon>
        <taxon>Bacillota</taxon>
        <taxon>Bacilli</taxon>
        <taxon>Bacillales</taxon>
        <taxon>Staphylococcaceae</taxon>
        <taxon>Mammaliicoccus</taxon>
    </lineage>
</organism>
<feature type="domain" description="Gfo/Idh/MocA-like oxidoreductase N-terminal" evidence="2">
    <location>
        <begin position="4"/>
        <end position="122"/>
    </location>
</feature>
<gene>
    <name evidence="4" type="ORF">KQ656_10485</name>
</gene>
<comment type="similarity">
    <text evidence="1">Belongs to the Gfo/Idh/MocA family.</text>
</comment>
<reference evidence="4 5" key="1">
    <citation type="submission" date="2021-06" db="EMBL/GenBank/DDBJ databases">
        <title>Staphylococcus lentus K169 genome sequencing.</title>
        <authorList>
            <person name="Sundareshan S."/>
            <person name="Akhila D.S."/>
            <person name="Prachi D."/>
            <person name="Sivakumar R."/>
            <person name="Rajendhran J."/>
            <person name="Isloor S."/>
            <person name="Hegde N.R."/>
        </authorList>
    </citation>
    <scope>NUCLEOTIDE SEQUENCE [LARGE SCALE GENOMIC DNA]</scope>
    <source>
        <strain evidence="4 5">K169</strain>
    </source>
</reference>
<keyword evidence="5" id="KW-1185">Reference proteome</keyword>
<feature type="domain" description="Gfo/Idh/MocA-like oxidoreductase C-terminal" evidence="3">
    <location>
        <begin position="134"/>
        <end position="365"/>
    </location>
</feature>
<dbReference type="PANTHER" id="PTHR43377">
    <property type="entry name" value="BILIVERDIN REDUCTASE A"/>
    <property type="match status" value="1"/>
</dbReference>
<dbReference type="InterPro" id="IPR004104">
    <property type="entry name" value="Gfo/Idh/MocA-like_OxRdtase_C"/>
</dbReference>
<comment type="caution">
    <text evidence="4">The sequence shown here is derived from an EMBL/GenBank/DDBJ whole genome shotgun (WGS) entry which is preliminary data.</text>
</comment>
<dbReference type="RefSeq" id="WP_216683818.1">
    <property type="nucleotide sequence ID" value="NZ_JAHLZN010000023.1"/>
</dbReference>